<proteinExistence type="predicted"/>
<keyword evidence="4" id="KW-1185">Reference proteome</keyword>
<gene>
    <name evidence="3" type="ORF">GXW71_30225</name>
</gene>
<evidence type="ECO:0000313" key="3">
    <source>
        <dbReference type="EMBL" id="MBR0668667.1"/>
    </source>
</evidence>
<accession>A0ABS5F7Y7</accession>
<keyword evidence="2" id="KW-0812">Transmembrane</keyword>
<keyword evidence="2" id="KW-1133">Transmembrane helix</keyword>
<sequence length="98" mass="10537">MIPVTAGGDVPAYIAIAITRWRSSTVRSNDGSPSDRKNSIMRFAFALIIGLVTVGAAQAQTFADRPSTPRELSTTYLDTSTPSFSRSHAQQYNTANGQ</sequence>
<dbReference type="Proteomes" id="UP001196870">
    <property type="component" value="Unassembled WGS sequence"/>
</dbReference>
<feature type="compositionally biased region" description="Polar residues" evidence="1">
    <location>
        <begin position="70"/>
        <end position="98"/>
    </location>
</feature>
<feature type="transmembrane region" description="Helical" evidence="2">
    <location>
        <begin position="43"/>
        <end position="63"/>
    </location>
</feature>
<feature type="region of interest" description="Disordered" evidence="1">
    <location>
        <begin position="62"/>
        <end position="98"/>
    </location>
</feature>
<reference evidence="4" key="1">
    <citation type="journal article" date="2021" name="Syst. Appl. Microbiol.">
        <title>Roseomonas hellenica sp. nov., isolated from roots of wild-growing Alkanna tinctoria.</title>
        <authorList>
            <person name="Rat A."/>
            <person name="Naranjo H.D."/>
            <person name="Lebbe L."/>
            <person name="Cnockaert M."/>
            <person name="Krigas N."/>
            <person name="Grigoriadou K."/>
            <person name="Maloupa E."/>
            <person name="Willems A."/>
        </authorList>
    </citation>
    <scope>NUCLEOTIDE SEQUENCE [LARGE SCALE GENOMIC DNA]</scope>
    <source>
        <strain evidence="4">LMG 31523</strain>
    </source>
</reference>
<organism evidence="3 4">
    <name type="scientific">Plastoroseomonas hellenica</name>
    <dbReference type="NCBI Taxonomy" id="2687306"/>
    <lineage>
        <taxon>Bacteria</taxon>
        <taxon>Pseudomonadati</taxon>
        <taxon>Pseudomonadota</taxon>
        <taxon>Alphaproteobacteria</taxon>
        <taxon>Acetobacterales</taxon>
        <taxon>Acetobacteraceae</taxon>
        <taxon>Plastoroseomonas</taxon>
    </lineage>
</organism>
<keyword evidence="2" id="KW-0472">Membrane</keyword>
<evidence type="ECO:0000256" key="1">
    <source>
        <dbReference type="SAM" id="MobiDB-lite"/>
    </source>
</evidence>
<dbReference type="EMBL" id="JAAGBB010000065">
    <property type="protein sequence ID" value="MBR0668667.1"/>
    <property type="molecule type" value="Genomic_DNA"/>
</dbReference>
<evidence type="ECO:0000313" key="4">
    <source>
        <dbReference type="Proteomes" id="UP001196870"/>
    </source>
</evidence>
<protein>
    <submittedName>
        <fullName evidence="3">Uncharacterized protein</fullName>
    </submittedName>
</protein>
<evidence type="ECO:0000256" key="2">
    <source>
        <dbReference type="SAM" id="Phobius"/>
    </source>
</evidence>
<comment type="caution">
    <text evidence="3">The sequence shown here is derived from an EMBL/GenBank/DDBJ whole genome shotgun (WGS) entry which is preliminary data.</text>
</comment>
<dbReference type="RefSeq" id="WP_211856493.1">
    <property type="nucleotide sequence ID" value="NZ_JAAGBB010000065.1"/>
</dbReference>
<name>A0ABS5F7Y7_9PROT</name>